<proteinExistence type="predicted"/>
<evidence type="ECO:0000256" key="1">
    <source>
        <dbReference type="SAM" id="MobiDB-lite"/>
    </source>
</evidence>
<dbReference type="Proteomes" id="UP001189429">
    <property type="component" value="Unassembled WGS sequence"/>
</dbReference>
<organism evidence="2 3">
    <name type="scientific">Prorocentrum cordatum</name>
    <dbReference type="NCBI Taxonomy" id="2364126"/>
    <lineage>
        <taxon>Eukaryota</taxon>
        <taxon>Sar</taxon>
        <taxon>Alveolata</taxon>
        <taxon>Dinophyceae</taxon>
        <taxon>Prorocentrales</taxon>
        <taxon>Prorocentraceae</taxon>
        <taxon>Prorocentrum</taxon>
    </lineage>
</organism>
<feature type="region of interest" description="Disordered" evidence="1">
    <location>
        <begin position="122"/>
        <end position="389"/>
    </location>
</feature>
<feature type="compositionally biased region" description="Low complexity" evidence="1">
    <location>
        <begin position="364"/>
        <end position="380"/>
    </location>
</feature>
<reference evidence="2" key="1">
    <citation type="submission" date="2023-10" db="EMBL/GenBank/DDBJ databases">
        <authorList>
            <person name="Chen Y."/>
            <person name="Shah S."/>
            <person name="Dougan E. K."/>
            <person name="Thang M."/>
            <person name="Chan C."/>
        </authorList>
    </citation>
    <scope>NUCLEOTIDE SEQUENCE [LARGE SCALE GENOMIC DNA]</scope>
</reference>
<accession>A0ABN9SVE7</accession>
<name>A0ABN9SVE7_9DINO</name>
<dbReference type="EMBL" id="CAUYUJ010013603">
    <property type="protein sequence ID" value="CAK0836485.1"/>
    <property type="molecule type" value="Genomic_DNA"/>
</dbReference>
<feature type="compositionally biased region" description="Low complexity" evidence="1">
    <location>
        <begin position="343"/>
        <end position="357"/>
    </location>
</feature>
<keyword evidence="3" id="KW-1185">Reference proteome</keyword>
<protein>
    <submittedName>
        <fullName evidence="2">Uncharacterized protein</fullName>
    </submittedName>
</protein>
<feature type="compositionally biased region" description="Pro residues" evidence="1">
    <location>
        <begin position="180"/>
        <end position="212"/>
    </location>
</feature>
<evidence type="ECO:0000313" key="2">
    <source>
        <dbReference type="EMBL" id="CAK0836485.1"/>
    </source>
</evidence>
<evidence type="ECO:0000313" key="3">
    <source>
        <dbReference type="Proteomes" id="UP001189429"/>
    </source>
</evidence>
<sequence length="512" mass="51632">MISGTVSVTTSTWRGCARMSSPCYRPPETEVMEQVTSRFHDELRRDLAAILDDRLDALREARLALIESCVAAERRASGRAEAPPEAAAGAEPPAALARGAGAPRWRALLAIRLWPPPAEAAASPAAEQAGRRPLPAAGPPAKRLPASLRQATPSAPAAAAPSGAAAAGHPVGAAAEPAAAPGPRPPAGPRGEEPPAPPPSAGPPRAALPPPALRLGTGAAEEPGVSGFGSWQGRGVRRARGASEGHPGQRLHLRGVPRAEGAVRPGRLRPQLGGGAVRAADGRRDRLPRARQQPGPAPGLGALLAQSARRRAPRSGGLGAGGGSRRGGGPAREGGAEGPPGRGPTLARRAAGEARAAAGRRPRAGPCAGPAREATAAAGRQAGGAGGAAFDPEGAAREVCALGCGAEAPSTAREAPAPAGRQAGGAGSAAADQEGRACTVCAPGVRVEGAVQGVGLQAGRAPLSLRMPSGSFMARGRSRHAWSVGLRLARRRTIQKFRGRALDRGQRYRWRG</sequence>
<feature type="compositionally biased region" description="Gly residues" evidence="1">
    <location>
        <begin position="316"/>
        <end position="340"/>
    </location>
</feature>
<gene>
    <name evidence="2" type="ORF">PCOR1329_LOCUS32953</name>
</gene>
<feature type="compositionally biased region" description="Low complexity" evidence="1">
    <location>
        <begin position="122"/>
        <end position="179"/>
    </location>
</feature>
<comment type="caution">
    <text evidence="2">The sequence shown here is derived from an EMBL/GenBank/DDBJ whole genome shotgun (WGS) entry which is preliminary data.</text>
</comment>